<comment type="similarity">
    <text evidence="2">Belongs to the EBP2 family.</text>
</comment>
<evidence type="ECO:0000256" key="6">
    <source>
        <dbReference type="SAM" id="MobiDB-lite"/>
    </source>
</evidence>
<dbReference type="Proteomes" id="UP001153365">
    <property type="component" value="Unassembled WGS sequence"/>
</dbReference>
<sequence length="262" mass="30348">MARGLLDLIEGKSSFDLDFFETQVIQSDLNIEVEDVDDDIKIEVELYKNALESAKQAYSRFQKSSKPFFRPNDFFAEMIKSDSHMEKIRLRLIDENSRIKASEESKKKRELKKFGKAIQIENKLQREKESKRLKESVKELRKKRKDGNKLNEKKDEEEFEIELEEALSNSKKRDRPDSTRPKNERANKKPRSMRDNKFGHPKPKGVVGKRWKENTKESSKNFQGLGGKGDGRVSSGSKNRAGKVSGSRTGKPRLGKSKRQKR</sequence>
<organism evidence="7 8">
    <name type="scientific">Phakopsora pachyrhizi</name>
    <name type="common">Asian soybean rust disease fungus</name>
    <dbReference type="NCBI Taxonomy" id="170000"/>
    <lineage>
        <taxon>Eukaryota</taxon>
        <taxon>Fungi</taxon>
        <taxon>Dikarya</taxon>
        <taxon>Basidiomycota</taxon>
        <taxon>Pucciniomycotina</taxon>
        <taxon>Pucciniomycetes</taxon>
        <taxon>Pucciniales</taxon>
        <taxon>Phakopsoraceae</taxon>
        <taxon>Phakopsora</taxon>
    </lineage>
</organism>
<feature type="compositionally biased region" description="Basic and acidic residues" evidence="6">
    <location>
        <begin position="147"/>
        <end position="156"/>
    </location>
</feature>
<dbReference type="AlphaFoldDB" id="A0AAV0BSG8"/>
<proteinExistence type="inferred from homology"/>
<keyword evidence="3" id="KW-0690">Ribosome biogenesis</keyword>
<evidence type="ECO:0000313" key="8">
    <source>
        <dbReference type="Proteomes" id="UP001153365"/>
    </source>
</evidence>
<accession>A0AAV0BSG8</accession>
<protein>
    <submittedName>
        <fullName evidence="7">Eukaryotic rRNA processing</fullName>
    </submittedName>
</protein>
<reference evidence="7" key="1">
    <citation type="submission" date="2022-06" db="EMBL/GenBank/DDBJ databases">
        <authorList>
            <consortium name="SYNGENTA / RWTH Aachen University"/>
        </authorList>
    </citation>
    <scope>NUCLEOTIDE SEQUENCE</scope>
</reference>
<dbReference type="GO" id="GO:0006364">
    <property type="term" value="P:rRNA processing"/>
    <property type="evidence" value="ECO:0007669"/>
    <property type="project" value="TreeGrafter"/>
</dbReference>
<name>A0AAV0BSG8_PHAPC</name>
<dbReference type="PANTHER" id="PTHR13028">
    <property type="entry name" value="RRNA PROCESSING PROTEIN EBNA1-BINDING PROTEIN-RELATED"/>
    <property type="match status" value="1"/>
</dbReference>
<dbReference type="Pfam" id="PF05890">
    <property type="entry name" value="Ebp2"/>
    <property type="match status" value="1"/>
</dbReference>
<gene>
    <name evidence="7" type="ORF">PPACK8108_LOCUS25752</name>
</gene>
<keyword evidence="8" id="KW-1185">Reference proteome</keyword>
<evidence type="ECO:0000256" key="1">
    <source>
        <dbReference type="ARBA" id="ARBA00004604"/>
    </source>
</evidence>
<evidence type="ECO:0000256" key="4">
    <source>
        <dbReference type="ARBA" id="ARBA00023054"/>
    </source>
</evidence>
<feature type="region of interest" description="Disordered" evidence="6">
    <location>
        <begin position="137"/>
        <end position="262"/>
    </location>
</feature>
<dbReference type="EMBL" id="CALTRL010006293">
    <property type="protein sequence ID" value="CAH7690407.1"/>
    <property type="molecule type" value="Genomic_DNA"/>
</dbReference>
<keyword evidence="5" id="KW-0539">Nucleus</keyword>
<dbReference type="GO" id="GO:0005730">
    <property type="term" value="C:nucleolus"/>
    <property type="evidence" value="ECO:0007669"/>
    <property type="project" value="UniProtKB-SubCell"/>
</dbReference>
<dbReference type="GO" id="GO:0042273">
    <property type="term" value="P:ribosomal large subunit biogenesis"/>
    <property type="evidence" value="ECO:0007669"/>
    <property type="project" value="TreeGrafter"/>
</dbReference>
<comment type="caution">
    <text evidence="7">The sequence shown here is derived from an EMBL/GenBank/DDBJ whole genome shotgun (WGS) entry which is preliminary data.</text>
</comment>
<feature type="compositionally biased region" description="Basic and acidic residues" evidence="6">
    <location>
        <begin position="210"/>
        <end position="219"/>
    </location>
</feature>
<evidence type="ECO:0000256" key="2">
    <source>
        <dbReference type="ARBA" id="ARBA00007336"/>
    </source>
</evidence>
<comment type="subcellular location">
    <subcellularLocation>
        <location evidence="1">Nucleus</location>
        <location evidence="1">Nucleolus</location>
    </subcellularLocation>
</comment>
<evidence type="ECO:0000313" key="7">
    <source>
        <dbReference type="EMBL" id="CAH7690407.1"/>
    </source>
</evidence>
<feature type="compositionally biased region" description="Basic residues" evidence="6">
    <location>
        <begin position="250"/>
        <end position="262"/>
    </location>
</feature>
<feature type="compositionally biased region" description="Basic and acidic residues" evidence="6">
    <location>
        <begin position="174"/>
        <end position="198"/>
    </location>
</feature>
<dbReference type="InterPro" id="IPR008610">
    <property type="entry name" value="Ebp2"/>
</dbReference>
<evidence type="ECO:0000256" key="3">
    <source>
        <dbReference type="ARBA" id="ARBA00022517"/>
    </source>
</evidence>
<keyword evidence="4" id="KW-0175">Coiled coil</keyword>
<dbReference type="PANTHER" id="PTHR13028:SF0">
    <property type="entry name" value="RRNA-PROCESSING PROTEIN EBP2-RELATED"/>
    <property type="match status" value="1"/>
</dbReference>
<dbReference type="GO" id="GO:0030687">
    <property type="term" value="C:preribosome, large subunit precursor"/>
    <property type="evidence" value="ECO:0007669"/>
    <property type="project" value="TreeGrafter"/>
</dbReference>
<feature type="compositionally biased region" description="Basic residues" evidence="6">
    <location>
        <begin position="199"/>
        <end position="209"/>
    </location>
</feature>
<evidence type="ECO:0000256" key="5">
    <source>
        <dbReference type="ARBA" id="ARBA00023242"/>
    </source>
</evidence>
<dbReference type="GO" id="GO:0034399">
    <property type="term" value="C:nuclear periphery"/>
    <property type="evidence" value="ECO:0007669"/>
    <property type="project" value="TreeGrafter"/>
</dbReference>